<sequence length="89" mass="10299">MTKVKLQLIITNLEAGIVDVEYLSRHEKVSKSLRLRKIIYLEVKVLQRQISQIKEDNLFGSKSPSTLKVFENPVPGVEESENTKHFLEF</sequence>
<organism evidence="1 2">
    <name type="scientific">Popillia japonica</name>
    <name type="common">Japanese beetle</name>
    <dbReference type="NCBI Taxonomy" id="7064"/>
    <lineage>
        <taxon>Eukaryota</taxon>
        <taxon>Metazoa</taxon>
        <taxon>Ecdysozoa</taxon>
        <taxon>Arthropoda</taxon>
        <taxon>Hexapoda</taxon>
        <taxon>Insecta</taxon>
        <taxon>Pterygota</taxon>
        <taxon>Neoptera</taxon>
        <taxon>Endopterygota</taxon>
        <taxon>Coleoptera</taxon>
        <taxon>Polyphaga</taxon>
        <taxon>Scarabaeiformia</taxon>
        <taxon>Scarabaeidae</taxon>
        <taxon>Rutelinae</taxon>
        <taxon>Popillia</taxon>
    </lineage>
</organism>
<dbReference type="AlphaFoldDB" id="A0AAW1LSD1"/>
<dbReference type="Proteomes" id="UP001458880">
    <property type="component" value="Unassembled WGS sequence"/>
</dbReference>
<keyword evidence="2" id="KW-1185">Reference proteome</keyword>
<name>A0AAW1LSD1_POPJA</name>
<reference evidence="1 2" key="1">
    <citation type="journal article" date="2024" name="BMC Genomics">
        <title>De novo assembly and annotation of Popillia japonica's genome with initial clues to its potential as an invasive pest.</title>
        <authorList>
            <person name="Cucini C."/>
            <person name="Boschi S."/>
            <person name="Funari R."/>
            <person name="Cardaioli E."/>
            <person name="Iannotti N."/>
            <person name="Marturano G."/>
            <person name="Paoli F."/>
            <person name="Bruttini M."/>
            <person name="Carapelli A."/>
            <person name="Frati F."/>
            <person name="Nardi F."/>
        </authorList>
    </citation>
    <scope>NUCLEOTIDE SEQUENCE [LARGE SCALE GENOMIC DNA]</scope>
    <source>
        <strain evidence="1">DMR45628</strain>
    </source>
</reference>
<comment type="caution">
    <text evidence="1">The sequence shown here is derived from an EMBL/GenBank/DDBJ whole genome shotgun (WGS) entry which is preliminary data.</text>
</comment>
<proteinExistence type="predicted"/>
<accession>A0AAW1LSD1</accession>
<evidence type="ECO:0000313" key="1">
    <source>
        <dbReference type="EMBL" id="KAK9737256.1"/>
    </source>
</evidence>
<evidence type="ECO:0000313" key="2">
    <source>
        <dbReference type="Proteomes" id="UP001458880"/>
    </source>
</evidence>
<dbReference type="EMBL" id="JASPKY010000102">
    <property type="protein sequence ID" value="KAK9737256.1"/>
    <property type="molecule type" value="Genomic_DNA"/>
</dbReference>
<protein>
    <submittedName>
        <fullName evidence="1">Uncharacterized protein</fullName>
    </submittedName>
</protein>
<gene>
    <name evidence="1" type="ORF">QE152_g10858</name>
</gene>